<dbReference type="EMBL" id="GBRH01263633">
    <property type="protein sequence ID" value="JAD34262.1"/>
    <property type="molecule type" value="Transcribed_RNA"/>
</dbReference>
<dbReference type="AlphaFoldDB" id="A0A0A8ZHA7"/>
<sequence>MCFSEYCALFVPMVKPARVVILGRS</sequence>
<accession>A0A0A8ZHA7</accession>
<proteinExistence type="predicted"/>
<organism evidence="1">
    <name type="scientific">Arundo donax</name>
    <name type="common">Giant reed</name>
    <name type="synonym">Donax arundinaceus</name>
    <dbReference type="NCBI Taxonomy" id="35708"/>
    <lineage>
        <taxon>Eukaryota</taxon>
        <taxon>Viridiplantae</taxon>
        <taxon>Streptophyta</taxon>
        <taxon>Embryophyta</taxon>
        <taxon>Tracheophyta</taxon>
        <taxon>Spermatophyta</taxon>
        <taxon>Magnoliopsida</taxon>
        <taxon>Liliopsida</taxon>
        <taxon>Poales</taxon>
        <taxon>Poaceae</taxon>
        <taxon>PACMAD clade</taxon>
        <taxon>Arundinoideae</taxon>
        <taxon>Arundineae</taxon>
        <taxon>Arundo</taxon>
    </lineage>
</organism>
<reference evidence="1" key="1">
    <citation type="submission" date="2014-09" db="EMBL/GenBank/DDBJ databases">
        <authorList>
            <person name="Magalhaes I.L.F."/>
            <person name="Oliveira U."/>
            <person name="Santos F.R."/>
            <person name="Vidigal T.H.D.A."/>
            <person name="Brescovit A.D."/>
            <person name="Santos A.J."/>
        </authorList>
    </citation>
    <scope>NUCLEOTIDE SEQUENCE</scope>
    <source>
        <tissue evidence="1">Shoot tissue taken approximately 20 cm above the soil surface</tissue>
    </source>
</reference>
<protein>
    <submittedName>
        <fullName evidence="1">Uncharacterized protein</fullName>
    </submittedName>
</protein>
<reference evidence="1" key="2">
    <citation type="journal article" date="2015" name="Data Brief">
        <title>Shoot transcriptome of the giant reed, Arundo donax.</title>
        <authorList>
            <person name="Barrero R.A."/>
            <person name="Guerrero F.D."/>
            <person name="Moolhuijzen P."/>
            <person name="Goolsby J.A."/>
            <person name="Tidwell J."/>
            <person name="Bellgard S.E."/>
            <person name="Bellgard M.I."/>
        </authorList>
    </citation>
    <scope>NUCLEOTIDE SEQUENCE</scope>
    <source>
        <tissue evidence="1">Shoot tissue taken approximately 20 cm above the soil surface</tissue>
    </source>
</reference>
<evidence type="ECO:0000313" key="1">
    <source>
        <dbReference type="EMBL" id="JAD34262.1"/>
    </source>
</evidence>
<name>A0A0A8ZHA7_ARUDO</name>